<evidence type="ECO:0000256" key="3">
    <source>
        <dbReference type="SAM" id="SignalP"/>
    </source>
</evidence>
<dbReference type="AlphaFoldDB" id="A0AA47N888"/>
<proteinExistence type="predicted"/>
<dbReference type="EMBL" id="JAOPHQ010000641">
    <property type="protein sequence ID" value="KAK0153715.1"/>
    <property type="molecule type" value="Genomic_DNA"/>
</dbReference>
<organism evidence="4 5">
    <name type="scientific">Merluccius polli</name>
    <name type="common">Benguela hake</name>
    <name type="synonym">Merluccius cadenati</name>
    <dbReference type="NCBI Taxonomy" id="89951"/>
    <lineage>
        <taxon>Eukaryota</taxon>
        <taxon>Metazoa</taxon>
        <taxon>Chordata</taxon>
        <taxon>Craniata</taxon>
        <taxon>Vertebrata</taxon>
        <taxon>Euteleostomi</taxon>
        <taxon>Actinopterygii</taxon>
        <taxon>Neopterygii</taxon>
        <taxon>Teleostei</taxon>
        <taxon>Neoteleostei</taxon>
        <taxon>Acanthomorphata</taxon>
        <taxon>Zeiogadaria</taxon>
        <taxon>Gadariae</taxon>
        <taxon>Gadiformes</taxon>
        <taxon>Gadoidei</taxon>
        <taxon>Merlucciidae</taxon>
        <taxon>Merluccius</taxon>
    </lineage>
</organism>
<dbReference type="Gene3D" id="2.100.10.20">
    <property type="entry name" value="Vitelline membrane outer layer protein I (VOMI)"/>
    <property type="match status" value="1"/>
</dbReference>
<feature type="compositionally biased region" description="Polar residues" evidence="1">
    <location>
        <begin position="259"/>
        <end position="278"/>
    </location>
</feature>
<evidence type="ECO:0000313" key="4">
    <source>
        <dbReference type="EMBL" id="KAK0153715.1"/>
    </source>
</evidence>
<feature type="transmembrane region" description="Helical" evidence="2">
    <location>
        <begin position="321"/>
        <end position="348"/>
    </location>
</feature>
<feature type="signal peptide" evidence="3">
    <location>
        <begin position="1"/>
        <end position="20"/>
    </location>
</feature>
<sequence>MGYLFFAAVASLALVLSGWCKEVPIQHARQEFNSRNYSSVINVPNGEKFGKWMWPEMCPDTFFAVGFSIRVESNQYALDDTALNGVRLICARDEDRSFMYSIESHVGFYGDWSQPQYCPRGVLTSFQLRVEPHQGMFGDDTAANNIRFRCSSHPVMEGPGATWGEYSLWSPECHKGGICGIQTKMEGYQYGLDDSSLNDVRFFCCDRPQQTHWEHVAAADHDQRYSTLKMAAELKETTEADLKNTCPVSAVGGHKIMTPASQTPSGSFSLDGHASQSALRDGNPGHRDLRALSHLQPNSFCATAVVHPHARGDVRSRDRGFLVLLLFRLHFLLFFFFFFAVFSSFLVLHLNISSILPLARLLYGHFDLIVHPSTFFLFFPLPRPRLSLLVRLLGCASATILVCVRPCHLLVAVLLEDLRIFQSLLLCRCSGFVLLLVLC</sequence>
<evidence type="ECO:0000256" key="2">
    <source>
        <dbReference type="SAM" id="Phobius"/>
    </source>
</evidence>
<dbReference type="PANTHER" id="PTHR18841">
    <property type="entry name" value="VITELLINE MEMBRANE OUTER LAYER PROTEIN I-RELATED"/>
    <property type="match status" value="1"/>
</dbReference>
<evidence type="ECO:0000256" key="1">
    <source>
        <dbReference type="SAM" id="MobiDB-lite"/>
    </source>
</evidence>
<dbReference type="Pfam" id="PF03762">
    <property type="entry name" value="VOMI"/>
    <property type="match status" value="1"/>
</dbReference>
<feature type="chain" id="PRO_5041331286" evidence="3">
    <location>
        <begin position="21"/>
        <end position="439"/>
    </location>
</feature>
<feature type="region of interest" description="Disordered" evidence="1">
    <location>
        <begin position="259"/>
        <end position="281"/>
    </location>
</feature>
<comment type="caution">
    <text evidence="4">The sequence shown here is derived from an EMBL/GenBank/DDBJ whole genome shotgun (WGS) entry which is preliminary data.</text>
</comment>
<keyword evidence="2" id="KW-0472">Membrane</keyword>
<keyword evidence="3" id="KW-0732">Signal</keyword>
<dbReference type="GO" id="GO:0005615">
    <property type="term" value="C:extracellular space"/>
    <property type="evidence" value="ECO:0007669"/>
    <property type="project" value="TreeGrafter"/>
</dbReference>
<protein>
    <submittedName>
        <fullName evidence="4">Vitelline membrane outer layer protein 1</fullName>
    </submittedName>
</protein>
<keyword evidence="2" id="KW-1133">Transmembrane helix</keyword>
<dbReference type="InterPro" id="IPR005515">
    <property type="entry name" value="VOMI"/>
</dbReference>
<keyword evidence="2" id="KW-0812">Transmembrane</keyword>
<accession>A0AA47N888</accession>
<dbReference type="Proteomes" id="UP001174136">
    <property type="component" value="Unassembled WGS sequence"/>
</dbReference>
<dbReference type="InterPro" id="IPR036706">
    <property type="entry name" value="VOMI_sf"/>
</dbReference>
<keyword evidence="5" id="KW-1185">Reference proteome</keyword>
<evidence type="ECO:0000313" key="5">
    <source>
        <dbReference type="Proteomes" id="UP001174136"/>
    </source>
</evidence>
<dbReference type="CDD" id="cd00220">
    <property type="entry name" value="VMO-I"/>
    <property type="match status" value="1"/>
</dbReference>
<dbReference type="PANTHER" id="PTHR18841:SF0">
    <property type="entry name" value="VITELLINE MEMBRANE OUTER LAYER 1 HOMOLOG A-RELATED"/>
    <property type="match status" value="1"/>
</dbReference>
<reference evidence="4" key="1">
    <citation type="journal article" date="2023" name="Front. Mar. Sci.">
        <title>A new Merluccius polli reference genome to investigate the effects of global change in West African waters.</title>
        <authorList>
            <person name="Mateo J.L."/>
            <person name="Blanco-Fernandez C."/>
            <person name="Garcia-Vazquez E."/>
            <person name="Machado-Schiaffino G."/>
        </authorList>
    </citation>
    <scope>NUCLEOTIDE SEQUENCE</scope>
    <source>
        <strain evidence="4">C29</strain>
        <tissue evidence="4">Fin</tissue>
    </source>
</reference>
<gene>
    <name evidence="4" type="primary">VMO1</name>
    <name evidence="4" type="ORF">N1851_004495</name>
</gene>
<dbReference type="SUPFAM" id="SSF51092">
    <property type="entry name" value="Vitelline membrane outer protein-I (VMO-I)"/>
    <property type="match status" value="1"/>
</dbReference>
<name>A0AA47N888_MERPO</name>